<protein>
    <submittedName>
        <fullName evidence="2">Unnamed protein product</fullName>
    </submittedName>
</protein>
<proteinExistence type="predicted"/>
<gene>
    <name evidence="2" type="ORF">Plil01_001735500</name>
</gene>
<dbReference type="OrthoDB" id="119135at2759"/>
<sequence>MLTQEMKHEEKTRAQSKGSPVNTKCPANPKSTAQQTAAPIGKHPEGAKPSKFPKNNADQPRPPPCDGCLLCSGAHWVKDCPIATATEKEEALKRVNDLKNQRLRAKAVRSMVASGDRPAILNGVLEVPFRADTGADYNAITRRITTKLAQFGQLCCREKDGYTSASYSG</sequence>
<name>A0A9W7D8H3_9STRA</name>
<dbReference type="AlphaFoldDB" id="A0A9W7D8H3"/>
<keyword evidence="3" id="KW-1185">Reference proteome</keyword>
<feature type="compositionally biased region" description="Basic and acidic residues" evidence="1">
    <location>
        <begin position="1"/>
        <end position="13"/>
    </location>
</feature>
<evidence type="ECO:0000313" key="3">
    <source>
        <dbReference type="Proteomes" id="UP001165083"/>
    </source>
</evidence>
<comment type="caution">
    <text evidence="2">The sequence shown here is derived from an EMBL/GenBank/DDBJ whole genome shotgun (WGS) entry which is preliminary data.</text>
</comment>
<feature type="region of interest" description="Disordered" evidence="1">
    <location>
        <begin position="1"/>
        <end position="61"/>
    </location>
</feature>
<dbReference type="Proteomes" id="UP001165083">
    <property type="component" value="Unassembled WGS sequence"/>
</dbReference>
<organism evidence="2 3">
    <name type="scientific">Phytophthora lilii</name>
    <dbReference type="NCBI Taxonomy" id="2077276"/>
    <lineage>
        <taxon>Eukaryota</taxon>
        <taxon>Sar</taxon>
        <taxon>Stramenopiles</taxon>
        <taxon>Oomycota</taxon>
        <taxon>Peronosporomycetes</taxon>
        <taxon>Peronosporales</taxon>
        <taxon>Peronosporaceae</taxon>
        <taxon>Phytophthora</taxon>
    </lineage>
</organism>
<evidence type="ECO:0000256" key="1">
    <source>
        <dbReference type="SAM" id="MobiDB-lite"/>
    </source>
</evidence>
<dbReference type="EMBL" id="BSXW01012420">
    <property type="protein sequence ID" value="GMF64570.1"/>
    <property type="molecule type" value="Genomic_DNA"/>
</dbReference>
<accession>A0A9W7D8H3</accession>
<reference evidence="2" key="1">
    <citation type="submission" date="2023-04" db="EMBL/GenBank/DDBJ databases">
        <title>Phytophthora lilii NBRC 32176.</title>
        <authorList>
            <person name="Ichikawa N."/>
            <person name="Sato H."/>
            <person name="Tonouchi N."/>
        </authorList>
    </citation>
    <scope>NUCLEOTIDE SEQUENCE</scope>
    <source>
        <strain evidence="2">NBRC 32176</strain>
    </source>
</reference>
<evidence type="ECO:0000313" key="2">
    <source>
        <dbReference type="EMBL" id="GMF64570.1"/>
    </source>
</evidence>